<proteinExistence type="predicted"/>
<name>A0A0V0XDJ7_TRIPS</name>
<protein>
    <submittedName>
        <fullName evidence="3">Uncharacterized protein</fullName>
    </submittedName>
</protein>
<evidence type="ECO:0000256" key="1">
    <source>
        <dbReference type="SAM" id="MobiDB-lite"/>
    </source>
</evidence>
<dbReference type="EMBL" id="JYDU01000509">
    <property type="protein sequence ID" value="KRX86057.1"/>
    <property type="molecule type" value="Genomic_DNA"/>
</dbReference>
<keyword evidence="2" id="KW-0472">Membrane</keyword>
<feature type="transmembrane region" description="Helical" evidence="2">
    <location>
        <begin position="223"/>
        <end position="243"/>
    </location>
</feature>
<feature type="transmembrane region" description="Helical" evidence="2">
    <location>
        <begin position="7"/>
        <end position="28"/>
    </location>
</feature>
<feature type="non-terminal residue" evidence="3">
    <location>
        <position position="1"/>
    </location>
</feature>
<gene>
    <name evidence="3" type="ORF">T4E_10225</name>
</gene>
<evidence type="ECO:0000256" key="2">
    <source>
        <dbReference type="SAM" id="Phobius"/>
    </source>
</evidence>
<feature type="region of interest" description="Disordered" evidence="1">
    <location>
        <begin position="322"/>
        <end position="368"/>
    </location>
</feature>
<sequence length="368" mass="42256">CVRVRSNVRFGVFVLVHCVVTRYYAYVYVPKPSSSVYKNWFTPFLLLCVTFGNDVARIAPVKKIQAISPQTAAVLSLTSSSSEIADQKRTQLLCKAIYCSRYHNSHKRRKRQFCRERKLNLCARKVYGRETLVTSYNVCGSGISWDVGLEDCLQCVVFRLLVFITEVSATRLRSDCRIRSPAFQYKKGYSPLRSQANESFDDATAEFYLLILWVLSRSRGRRWITVMVLVVLAWCGCVSVLLVEKSIQLNIRPSPDRFIMKVEALISKVEVRRAKFYGMIDRLTQNCKDASHPDDILELLEEVLAFREQTLEVELQLKEDLKGEERDQEATQRLAEKHERGSDKWKAPHPTIQPDSTTLAPQQQAKGE</sequence>
<comment type="caution">
    <text evidence="3">The sequence shown here is derived from an EMBL/GenBank/DDBJ whole genome shotgun (WGS) entry which is preliminary data.</text>
</comment>
<feature type="compositionally biased region" description="Basic and acidic residues" evidence="1">
    <location>
        <begin position="322"/>
        <end position="346"/>
    </location>
</feature>
<evidence type="ECO:0000313" key="4">
    <source>
        <dbReference type="Proteomes" id="UP000054815"/>
    </source>
</evidence>
<feature type="transmembrane region" description="Helical" evidence="2">
    <location>
        <begin position="40"/>
        <end position="59"/>
    </location>
</feature>
<accession>A0A0V0XDJ7</accession>
<keyword evidence="2" id="KW-0812">Transmembrane</keyword>
<reference evidence="3 4" key="1">
    <citation type="submission" date="2015-01" db="EMBL/GenBank/DDBJ databases">
        <title>Evolution of Trichinella species and genotypes.</title>
        <authorList>
            <person name="Korhonen P.K."/>
            <person name="Edoardo P."/>
            <person name="Giuseppe L.R."/>
            <person name="Gasser R.B."/>
        </authorList>
    </citation>
    <scope>NUCLEOTIDE SEQUENCE [LARGE SCALE GENOMIC DNA]</scope>
    <source>
        <strain evidence="3">ISS141</strain>
    </source>
</reference>
<dbReference type="AlphaFoldDB" id="A0A0V0XDJ7"/>
<organism evidence="3 4">
    <name type="scientific">Trichinella pseudospiralis</name>
    <name type="common">Parasitic roundworm</name>
    <dbReference type="NCBI Taxonomy" id="6337"/>
    <lineage>
        <taxon>Eukaryota</taxon>
        <taxon>Metazoa</taxon>
        <taxon>Ecdysozoa</taxon>
        <taxon>Nematoda</taxon>
        <taxon>Enoplea</taxon>
        <taxon>Dorylaimia</taxon>
        <taxon>Trichinellida</taxon>
        <taxon>Trichinellidae</taxon>
        <taxon>Trichinella</taxon>
    </lineage>
</organism>
<feature type="compositionally biased region" description="Polar residues" evidence="1">
    <location>
        <begin position="353"/>
        <end position="368"/>
    </location>
</feature>
<keyword evidence="2" id="KW-1133">Transmembrane helix</keyword>
<evidence type="ECO:0000313" key="3">
    <source>
        <dbReference type="EMBL" id="KRX86057.1"/>
    </source>
</evidence>
<dbReference type="Proteomes" id="UP000054815">
    <property type="component" value="Unassembled WGS sequence"/>
</dbReference>